<name>A0A9X2HL55_9MICC</name>
<evidence type="ECO:0000313" key="4">
    <source>
        <dbReference type="Proteomes" id="UP001139502"/>
    </source>
</evidence>
<dbReference type="GO" id="GO:0006355">
    <property type="term" value="P:regulation of DNA-templated transcription"/>
    <property type="evidence" value="ECO:0007669"/>
    <property type="project" value="InterPro"/>
</dbReference>
<proteinExistence type="predicted"/>
<comment type="caution">
    <text evidence="3">The sequence shown here is derived from an EMBL/GenBank/DDBJ whole genome shotgun (WGS) entry which is preliminary data.</text>
</comment>
<feature type="domain" description="Ribbon-helix-helix protein CopG" evidence="2">
    <location>
        <begin position="76"/>
        <end position="111"/>
    </location>
</feature>
<dbReference type="CDD" id="cd21631">
    <property type="entry name" value="RHH_CopG_NikR-like"/>
    <property type="match status" value="1"/>
</dbReference>
<dbReference type="RefSeq" id="WP_254168419.1">
    <property type="nucleotide sequence ID" value="NZ_JANAFB010000044.1"/>
</dbReference>
<dbReference type="EMBL" id="JANAFB010000044">
    <property type="protein sequence ID" value="MCP3426963.1"/>
    <property type="molecule type" value="Genomic_DNA"/>
</dbReference>
<dbReference type="InterPro" id="IPR002145">
    <property type="entry name" value="CopG"/>
</dbReference>
<dbReference type="Proteomes" id="UP001139502">
    <property type="component" value="Unassembled WGS sequence"/>
</dbReference>
<dbReference type="InterPro" id="IPR010985">
    <property type="entry name" value="Ribbon_hlx_hlx"/>
</dbReference>
<dbReference type="SUPFAM" id="SSF47598">
    <property type="entry name" value="Ribbon-helix-helix"/>
    <property type="match status" value="1"/>
</dbReference>
<dbReference type="AlphaFoldDB" id="A0A9X2HL55"/>
<sequence>MTIPGERYYEQLADDAEAGDLAPAGPRLTGEAARRAALALFRETIGTDDPDEIMRRGRPRLAGTSSTVTGASPRWNLRVSEDLNAAVDRVARESGRPKSEVIRQLVARQIDALDQSS</sequence>
<evidence type="ECO:0000256" key="1">
    <source>
        <dbReference type="SAM" id="MobiDB-lite"/>
    </source>
</evidence>
<reference evidence="3" key="1">
    <citation type="submission" date="2022-06" db="EMBL/GenBank/DDBJ databases">
        <title>Rothia sp. isolated from sandalwood seedling.</title>
        <authorList>
            <person name="Tuikhar N."/>
            <person name="Kirdat K."/>
            <person name="Thorat V."/>
            <person name="Swetha P."/>
            <person name="Padma S."/>
            <person name="Sundararaj R."/>
            <person name="Yadav A."/>
        </authorList>
    </citation>
    <scope>NUCLEOTIDE SEQUENCE</scope>
    <source>
        <strain evidence="3">AR01</strain>
    </source>
</reference>
<organism evidence="3 4">
    <name type="scientific">Rothia santali</name>
    <dbReference type="NCBI Taxonomy" id="2949643"/>
    <lineage>
        <taxon>Bacteria</taxon>
        <taxon>Bacillati</taxon>
        <taxon>Actinomycetota</taxon>
        <taxon>Actinomycetes</taxon>
        <taxon>Micrococcales</taxon>
        <taxon>Micrococcaceae</taxon>
        <taxon>Rothia</taxon>
    </lineage>
</organism>
<evidence type="ECO:0000313" key="3">
    <source>
        <dbReference type="EMBL" id="MCP3426963.1"/>
    </source>
</evidence>
<gene>
    <name evidence="3" type="ORF">NBM05_13330</name>
</gene>
<protein>
    <submittedName>
        <fullName evidence="3">Ribbon-helix-helix domain-containing protein</fullName>
    </submittedName>
</protein>
<evidence type="ECO:0000259" key="2">
    <source>
        <dbReference type="Pfam" id="PF01402"/>
    </source>
</evidence>
<accession>A0A9X2HL55</accession>
<feature type="region of interest" description="Disordered" evidence="1">
    <location>
        <begin position="49"/>
        <end position="70"/>
    </location>
</feature>
<keyword evidence="4" id="KW-1185">Reference proteome</keyword>
<dbReference type="Pfam" id="PF01402">
    <property type="entry name" value="RHH_1"/>
    <property type="match status" value="1"/>
</dbReference>